<organism evidence="1 2">
    <name type="scientific">Gymnopus androsaceus JB14</name>
    <dbReference type="NCBI Taxonomy" id="1447944"/>
    <lineage>
        <taxon>Eukaryota</taxon>
        <taxon>Fungi</taxon>
        <taxon>Dikarya</taxon>
        <taxon>Basidiomycota</taxon>
        <taxon>Agaricomycotina</taxon>
        <taxon>Agaricomycetes</taxon>
        <taxon>Agaricomycetidae</taxon>
        <taxon>Agaricales</taxon>
        <taxon>Marasmiineae</taxon>
        <taxon>Omphalotaceae</taxon>
        <taxon>Gymnopus</taxon>
    </lineage>
</organism>
<reference evidence="1" key="1">
    <citation type="journal article" date="2019" name="Environ. Microbiol.">
        <title>Fungal ecological strategies reflected in gene transcription - a case study of two litter decomposers.</title>
        <authorList>
            <person name="Barbi F."/>
            <person name="Kohler A."/>
            <person name="Barry K."/>
            <person name="Baskaran P."/>
            <person name="Daum C."/>
            <person name="Fauchery L."/>
            <person name="Ihrmark K."/>
            <person name="Kuo A."/>
            <person name="LaButti K."/>
            <person name="Lipzen A."/>
            <person name="Morin E."/>
            <person name="Grigoriev I.V."/>
            <person name="Henrissat B."/>
            <person name="Lindahl B."/>
            <person name="Martin F."/>
        </authorList>
    </citation>
    <scope>NUCLEOTIDE SEQUENCE</scope>
    <source>
        <strain evidence="1">JB14</strain>
    </source>
</reference>
<keyword evidence="2" id="KW-1185">Reference proteome</keyword>
<evidence type="ECO:0000313" key="2">
    <source>
        <dbReference type="Proteomes" id="UP000799118"/>
    </source>
</evidence>
<dbReference type="OrthoDB" id="2914812at2759"/>
<dbReference type="AlphaFoldDB" id="A0A6A4GM84"/>
<dbReference type="SUPFAM" id="SSF144232">
    <property type="entry name" value="HIT/MYND zinc finger-like"/>
    <property type="match status" value="1"/>
</dbReference>
<proteinExistence type="predicted"/>
<dbReference type="EMBL" id="ML769865">
    <property type="protein sequence ID" value="KAE9386586.1"/>
    <property type="molecule type" value="Genomic_DNA"/>
</dbReference>
<dbReference type="Proteomes" id="UP000799118">
    <property type="component" value="Unassembled WGS sequence"/>
</dbReference>
<protein>
    <submittedName>
        <fullName evidence="1">Uncharacterized protein</fullName>
    </submittedName>
</protein>
<evidence type="ECO:0000313" key="1">
    <source>
        <dbReference type="EMBL" id="KAE9386586.1"/>
    </source>
</evidence>
<dbReference type="Gene3D" id="6.10.140.2220">
    <property type="match status" value="1"/>
</dbReference>
<accession>A0A6A4GM84</accession>
<gene>
    <name evidence="1" type="ORF">BT96DRAFT_948997</name>
</gene>
<name>A0A6A4GM84_9AGAR</name>
<sequence length="482" mass="53648">MADNFLRVPGNQASVFLDKAKVAMDYLGRLWELSMDHDINVEGSDLCSSTEIRIRCINSILSCYLVWLSGGAHWVAAALDYDLILMVAKTCHFLDGVRDSNLGCETATRAAVITLRELVQSVHRYKAYHAVSRCVNGNLAWTGRDYIAFQAAWDELKHGFYVTDAFNKAIQCANTTTEILSVRAPRVCSRCLTFAYGGVECQRQHYEATHQRECRGIASIINVALQIARDHGNLSDTVSRAKHDISVPLVVIFDLSKPTLGEYEIMSREDALEDEEMVDKERMKLTIMDTNVFFCGHVPLFGDSSTLVVCMERQLVRDGVPEATLRLERVILASESLHMLSVQSNLRVLRILNVFSTQMNPGYLLVIGASGLIALAGNKFLIDQLYQTRIIAALRVTNGAFIFQLCRRCLCADGNCATSGFESTKSLYRINQDHYVSTFDNYAFDPISSGIALPGPELRIQGPIYVPPSKACAKKSKMITRG</sequence>